<dbReference type="STRING" id="48269.A0A183MAM8"/>
<dbReference type="Proteomes" id="UP000277204">
    <property type="component" value="Unassembled WGS sequence"/>
</dbReference>
<reference evidence="1 2" key="1">
    <citation type="submission" date="2018-11" db="EMBL/GenBank/DDBJ databases">
        <authorList>
            <consortium name="Pathogen Informatics"/>
        </authorList>
    </citation>
    <scope>NUCLEOTIDE SEQUENCE [LARGE SCALE GENOMIC DNA]</scope>
    <source>
        <strain evidence="1 2">Zambia</strain>
    </source>
</reference>
<proteinExistence type="predicted"/>
<dbReference type="AlphaFoldDB" id="A0A183MAM8"/>
<protein>
    <submittedName>
        <fullName evidence="1">Uncharacterized protein</fullName>
    </submittedName>
</protein>
<accession>A0A183MAM8</accession>
<evidence type="ECO:0000313" key="2">
    <source>
        <dbReference type="Proteomes" id="UP000277204"/>
    </source>
</evidence>
<gene>
    <name evidence="1" type="ORF">SMRZ_LOCUS13103</name>
</gene>
<organism evidence="1 2">
    <name type="scientific">Schistosoma margrebowiei</name>
    <dbReference type="NCBI Taxonomy" id="48269"/>
    <lineage>
        <taxon>Eukaryota</taxon>
        <taxon>Metazoa</taxon>
        <taxon>Spiralia</taxon>
        <taxon>Lophotrochozoa</taxon>
        <taxon>Platyhelminthes</taxon>
        <taxon>Trematoda</taxon>
        <taxon>Digenea</taxon>
        <taxon>Strigeidida</taxon>
        <taxon>Schistosomatoidea</taxon>
        <taxon>Schistosomatidae</taxon>
        <taxon>Schistosoma</taxon>
    </lineage>
</organism>
<keyword evidence="2" id="KW-1185">Reference proteome</keyword>
<name>A0A183MAM8_9TREM</name>
<dbReference type="EMBL" id="UZAI01009124">
    <property type="protein sequence ID" value="VDP03933.1"/>
    <property type="molecule type" value="Genomic_DNA"/>
</dbReference>
<evidence type="ECO:0000313" key="1">
    <source>
        <dbReference type="EMBL" id="VDP03933.1"/>
    </source>
</evidence>
<sequence length="126" mass="14487">MLRPADTETAATLAVCIPKHNQDQDPDHDHHLYPDQHILISLSLPNQTDQKLSSNLDHLNRNNDGLQYDDMNERNHLSSSNNNNIISFKNFPSTTKHVSIVNIPKCDYVRMSSYLLFLAYCICLYM</sequence>